<evidence type="ECO:0000313" key="4">
    <source>
        <dbReference type="EMBL" id="MPN21407.1"/>
    </source>
</evidence>
<dbReference type="AlphaFoldDB" id="A0A645G3D9"/>
<accession>A0A645G3D9</accession>
<keyword evidence="2" id="KW-0067">ATP-binding</keyword>
<gene>
    <name evidence="4" type="ORF">SDC9_168786</name>
</gene>
<evidence type="ECO:0000259" key="3">
    <source>
        <dbReference type="SMART" id="SM00382"/>
    </source>
</evidence>
<feature type="domain" description="AAA+ ATPase" evidence="3">
    <location>
        <begin position="34"/>
        <end position="180"/>
    </location>
</feature>
<proteinExistence type="predicted"/>
<organism evidence="4">
    <name type="scientific">bioreactor metagenome</name>
    <dbReference type="NCBI Taxonomy" id="1076179"/>
    <lineage>
        <taxon>unclassified sequences</taxon>
        <taxon>metagenomes</taxon>
        <taxon>ecological metagenomes</taxon>
    </lineage>
</organism>
<reference evidence="4" key="1">
    <citation type="submission" date="2019-08" db="EMBL/GenBank/DDBJ databases">
        <authorList>
            <person name="Kucharzyk K."/>
            <person name="Murdoch R.W."/>
            <person name="Higgins S."/>
            <person name="Loffler F."/>
        </authorList>
    </citation>
    <scope>NUCLEOTIDE SEQUENCE</scope>
</reference>
<dbReference type="InterPro" id="IPR045735">
    <property type="entry name" value="Spore_III_AA_AAA+_ATPase"/>
</dbReference>
<protein>
    <recommendedName>
        <fullName evidence="3">AAA+ ATPase domain-containing protein</fullName>
    </recommendedName>
</protein>
<dbReference type="SMART" id="SM00382">
    <property type="entry name" value="AAA"/>
    <property type="match status" value="1"/>
</dbReference>
<dbReference type="Gene3D" id="3.40.50.300">
    <property type="entry name" value="P-loop containing nucleotide triphosphate hydrolases"/>
    <property type="match status" value="1"/>
</dbReference>
<dbReference type="InterPro" id="IPR027417">
    <property type="entry name" value="P-loop_NTPase"/>
</dbReference>
<sequence>MSNLRQISSLAIRIARQVPSAASEVLPDLLEDGVIQSTLILSPPGGGKTTLLREIIRCVSDGEGALPRRVGIADERGELAALEAGVPRMDVGARTDVMDGCPKQTGLMMLLRGMNPQVLAMDEITAPSDALALETAAGCGVTLLATAHAAGLKDLEIRPVYRRLGQADMFRRAVVITLEQGKRRYEVFRLGVGT</sequence>
<evidence type="ECO:0000256" key="2">
    <source>
        <dbReference type="ARBA" id="ARBA00022840"/>
    </source>
</evidence>
<evidence type="ECO:0000256" key="1">
    <source>
        <dbReference type="ARBA" id="ARBA00022741"/>
    </source>
</evidence>
<dbReference type="SUPFAM" id="SSF52540">
    <property type="entry name" value="P-loop containing nucleoside triphosphate hydrolases"/>
    <property type="match status" value="1"/>
</dbReference>
<dbReference type="InterPro" id="IPR003593">
    <property type="entry name" value="AAA+_ATPase"/>
</dbReference>
<dbReference type="PANTHER" id="PTHR20953:SF3">
    <property type="entry name" value="P-LOOP CONTAINING NUCLEOSIDE TRIPHOSPHATE HYDROLASES SUPERFAMILY PROTEIN"/>
    <property type="match status" value="1"/>
</dbReference>
<name>A0A645G3D9_9ZZZZ</name>
<dbReference type="EMBL" id="VSSQ01069382">
    <property type="protein sequence ID" value="MPN21407.1"/>
    <property type="molecule type" value="Genomic_DNA"/>
</dbReference>
<comment type="caution">
    <text evidence="4">The sequence shown here is derived from an EMBL/GenBank/DDBJ whole genome shotgun (WGS) entry which is preliminary data.</text>
</comment>
<dbReference type="GO" id="GO:0005524">
    <property type="term" value="F:ATP binding"/>
    <property type="evidence" value="ECO:0007669"/>
    <property type="project" value="UniProtKB-KW"/>
</dbReference>
<dbReference type="PANTHER" id="PTHR20953">
    <property type="entry name" value="KINASE-RELATED"/>
    <property type="match status" value="1"/>
</dbReference>
<keyword evidence="1" id="KW-0547">Nucleotide-binding</keyword>
<dbReference type="Pfam" id="PF19568">
    <property type="entry name" value="Spore_III_AA"/>
    <property type="match status" value="1"/>
</dbReference>